<evidence type="ECO:0008006" key="4">
    <source>
        <dbReference type="Google" id="ProtNLM"/>
    </source>
</evidence>
<dbReference type="AlphaFoldDB" id="A0AAV9ZJP3"/>
<evidence type="ECO:0000313" key="3">
    <source>
        <dbReference type="Proteomes" id="UP001362999"/>
    </source>
</evidence>
<evidence type="ECO:0000313" key="2">
    <source>
        <dbReference type="EMBL" id="KAK6984409.1"/>
    </source>
</evidence>
<protein>
    <recommendedName>
        <fullName evidence="4">EF-hand domain-containing protein</fullName>
    </recommendedName>
</protein>
<feature type="region of interest" description="Disordered" evidence="1">
    <location>
        <begin position="25"/>
        <end position="78"/>
    </location>
</feature>
<dbReference type="EMBL" id="JAWWNJ010000138">
    <property type="protein sequence ID" value="KAK6984409.1"/>
    <property type="molecule type" value="Genomic_DNA"/>
</dbReference>
<proteinExistence type="predicted"/>
<evidence type="ECO:0000256" key="1">
    <source>
        <dbReference type="SAM" id="MobiDB-lite"/>
    </source>
</evidence>
<feature type="compositionally biased region" description="Low complexity" evidence="1">
    <location>
        <begin position="25"/>
        <end position="38"/>
    </location>
</feature>
<organism evidence="2 3">
    <name type="scientific">Favolaschia claudopus</name>
    <dbReference type="NCBI Taxonomy" id="2862362"/>
    <lineage>
        <taxon>Eukaryota</taxon>
        <taxon>Fungi</taxon>
        <taxon>Dikarya</taxon>
        <taxon>Basidiomycota</taxon>
        <taxon>Agaricomycotina</taxon>
        <taxon>Agaricomycetes</taxon>
        <taxon>Agaricomycetidae</taxon>
        <taxon>Agaricales</taxon>
        <taxon>Marasmiineae</taxon>
        <taxon>Mycenaceae</taxon>
        <taxon>Favolaschia</taxon>
    </lineage>
</organism>
<dbReference type="Proteomes" id="UP001362999">
    <property type="component" value="Unassembled WGS sequence"/>
</dbReference>
<sequence>MGISIKDIAALPPVELLDIPRSLLSSATTTPSSSNRRAGSTDLVSRPFKRLRRSSSSSTIGGSSSPTNPFIVRSSAPEQRPKLDSPFAMLMQLDASGNAVLTEAEFRKLFVRCLDCKLYTTPAAFEDHRCRLPSASAEIIDS</sequence>
<reference evidence="2 3" key="1">
    <citation type="journal article" date="2024" name="J Genomics">
        <title>Draft genome sequencing and assembly of Favolaschia claudopus CIRM-BRFM 2984 isolated from oak limbs.</title>
        <authorList>
            <person name="Navarro D."/>
            <person name="Drula E."/>
            <person name="Chaduli D."/>
            <person name="Cazenave R."/>
            <person name="Ahrendt S."/>
            <person name="Wang J."/>
            <person name="Lipzen A."/>
            <person name="Daum C."/>
            <person name="Barry K."/>
            <person name="Grigoriev I.V."/>
            <person name="Favel A."/>
            <person name="Rosso M.N."/>
            <person name="Martin F."/>
        </authorList>
    </citation>
    <scope>NUCLEOTIDE SEQUENCE [LARGE SCALE GENOMIC DNA]</scope>
    <source>
        <strain evidence="2 3">CIRM-BRFM 2984</strain>
    </source>
</reference>
<comment type="caution">
    <text evidence="2">The sequence shown here is derived from an EMBL/GenBank/DDBJ whole genome shotgun (WGS) entry which is preliminary data.</text>
</comment>
<keyword evidence="3" id="KW-1185">Reference proteome</keyword>
<gene>
    <name evidence="2" type="ORF">R3P38DRAFT_3231908</name>
</gene>
<feature type="compositionally biased region" description="Low complexity" evidence="1">
    <location>
        <begin position="54"/>
        <end position="65"/>
    </location>
</feature>
<accession>A0AAV9ZJP3</accession>
<name>A0AAV9ZJP3_9AGAR</name>